<dbReference type="PATRIC" id="fig|1423802.4.peg.242"/>
<dbReference type="RefSeq" id="WP_147649689.1">
    <property type="nucleotide sequence ID" value="NZ_AYZR01000008.1"/>
</dbReference>
<evidence type="ECO:0000313" key="2">
    <source>
        <dbReference type="EMBL" id="KRM93527.1"/>
    </source>
</evidence>
<proteinExistence type="predicted"/>
<dbReference type="STRING" id="1423802.FC56_GL000239"/>
<name>A0A0R2CPQ2_9LACO</name>
<sequence length="284" mass="33163">MKLKHLVITGISALSFCGFMAISNLTANAKTIHYYTPKSWRGTYYAPNGSEMKVNTYSVSYNGKTFYKSSWSGWKKLAFSKVTKATYTFNALAKYGFQSSRMWKMKHKNGKTYLVNYKIMGEVTYWKKYVKPKPLKGYTVADSDDFFYNAWRRAYLDMYTDEADLYKNFNDAKDSLEEPDYKLTNYKKKVYAKWPSADSPYDVILVKVDGKTYYLNDSLHDIRPYNASRSGSDGIFSKFKPTDKNVVLKHGTKVYKNTEWYLDSGKGFTYKNTGKNYHSWKFEY</sequence>
<evidence type="ECO:0008006" key="4">
    <source>
        <dbReference type="Google" id="ProtNLM"/>
    </source>
</evidence>
<feature type="signal peptide" evidence="1">
    <location>
        <begin position="1"/>
        <end position="29"/>
    </location>
</feature>
<dbReference type="Proteomes" id="UP000051256">
    <property type="component" value="Unassembled WGS sequence"/>
</dbReference>
<protein>
    <recommendedName>
        <fullName evidence="4">Surface layer protein A domain-containing protein</fullName>
    </recommendedName>
</protein>
<keyword evidence="1" id="KW-0732">Signal</keyword>
<accession>A0A0R2CPQ2</accession>
<feature type="chain" id="PRO_5006415786" description="Surface layer protein A domain-containing protein" evidence="1">
    <location>
        <begin position="30"/>
        <end position="284"/>
    </location>
</feature>
<reference evidence="2 3" key="1">
    <citation type="journal article" date="2015" name="Genome Announc.">
        <title>Expanding the biotechnology potential of lactobacilli through comparative genomics of 213 strains and associated genera.</title>
        <authorList>
            <person name="Sun Z."/>
            <person name="Harris H.M."/>
            <person name="McCann A."/>
            <person name="Guo C."/>
            <person name="Argimon S."/>
            <person name="Zhang W."/>
            <person name="Yang X."/>
            <person name="Jeffery I.B."/>
            <person name="Cooney J.C."/>
            <person name="Kagawa T.F."/>
            <person name="Liu W."/>
            <person name="Song Y."/>
            <person name="Salvetti E."/>
            <person name="Wrobel A."/>
            <person name="Rasinkangas P."/>
            <person name="Parkhill J."/>
            <person name="Rea M.C."/>
            <person name="O'Sullivan O."/>
            <person name="Ritari J."/>
            <person name="Douillard F.P."/>
            <person name="Paul Ross R."/>
            <person name="Yang R."/>
            <person name="Briner A.E."/>
            <person name="Felis G.E."/>
            <person name="de Vos W.M."/>
            <person name="Barrangou R."/>
            <person name="Klaenhammer T.R."/>
            <person name="Caufield P.W."/>
            <person name="Cui Y."/>
            <person name="Zhang H."/>
            <person name="O'Toole P.W."/>
        </authorList>
    </citation>
    <scope>NUCLEOTIDE SEQUENCE [LARGE SCALE GENOMIC DNA]</scope>
    <source>
        <strain evidence="2 3">DSM 24302</strain>
    </source>
</reference>
<dbReference type="EMBL" id="AYZR01000008">
    <property type="protein sequence ID" value="KRM93527.1"/>
    <property type="molecule type" value="Genomic_DNA"/>
</dbReference>
<keyword evidence="3" id="KW-1185">Reference proteome</keyword>
<evidence type="ECO:0000256" key="1">
    <source>
        <dbReference type="SAM" id="SignalP"/>
    </source>
</evidence>
<gene>
    <name evidence="2" type="ORF">FC56_GL000239</name>
</gene>
<dbReference type="AlphaFoldDB" id="A0A0R2CPQ2"/>
<evidence type="ECO:0000313" key="3">
    <source>
        <dbReference type="Proteomes" id="UP000051256"/>
    </source>
</evidence>
<organism evidence="2 3">
    <name type="scientific">Lentilactobacillus senioris DSM 24302 = JCM 17472</name>
    <dbReference type="NCBI Taxonomy" id="1423802"/>
    <lineage>
        <taxon>Bacteria</taxon>
        <taxon>Bacillati</taxon>
        <taxon>Bacillota</taxon>
        <taxon>Bacilli</taxon>
        <taxon>Lactobacillales</taxon>
        <taxon>Lactobacillaceae</taxon>
        <taxon>Lentilactobacillus</taxon>
    </lineage>
</organism>
<comment type="caution">
    <text evidence="2">The sequence shown here is derived from an EMBL/GenBank/DDBJ whole genome shotgun (WGS) entry which is preliminary data.</text>
</comment>